<dbReference type="AlphaFoldDB" id="A0A7D5LBA0"/>
<sequence length="243" mass="25452">MRRRTLLAGLGALSAGCLGSSAPHTSSTPSSTETSGTPTSTVTPPSTTSPPCERRTETPSTDSTGATASDGEYKVGGLTNSTSTTGSSGTPVPEPAVKFSAAVVDDVVSEESPGAIELKLMNRSSTTQTVFAGTVPPFGTVFADSVEGDEFLLWREYEEEGCITFSEDGLVICDIGSLTELHPCQSITHRYDILPSSTTHHPEYTVPPGPGTFRITGSLDYEADGAQESELSFEIQFSLDAVE</sequence>
<feature type="compositionally biased region" description="Low complexity" evidence="1">
    <location>
        <begin position="76"/>
        <end position="90"/>
    </location>
</feature>
<reference evidence="2 3" key="1">
    <citation type="submission" date="2020-06" db="EMBL/GenBank/DDBJ databases">
        <title>NJ-3-1, isolated from saline soil.</title>
        <authorList>
            <person name="Cui H.L."/>
            <person name="Shi X."/>
        </authorList>
    </citation>
    <scope>NUCLEOTIDE SEQUENCE [LARGE SCALE GENOMIC DNA]</scope>
    <source>
        <strain evidence="2 3">NJ-3-1</strain>
    </source>
</reference>
<evidence type="ECO:0000256" key="1">
    <source>
        <dbReference type="SAM" id="MobiDB-lite"/>
    </source>
</evidence>
<dbReference type="Proteomes" id="UP000509626">
    <property type="component" value="Chromosome"/>
</dbReference>
<feature type="compositionally biased region" description="Polar residues" evidence="1">
    <location>
        <begin position="58"/>
        <end position="67"/>
    </location>
</feature>
<name>A0A7D5LBA0_9EURY</name>
<gene>
    <name evidence="2" type="ORF">HUG12_09220</name>
</gene>
<proteinExistence type="predicted"/>
<feature type="compositionally biased region" description="Low complexity" evidence="1">
    <location>
        <begin position="14"/>
        <end position="51"/>
    </location>
</feature>
<dbReference type="OrthoDB" id="275766at2157"/>
<evidence type="ECO:0000313" key="3">
    <source>
        <dbReference type="Proteomes" id="UP000509626"/>
    </source>
</evidence>
<dbReference type="KEGG" id="halu:HUG12_09220"/>
<dbReference type="EMBL" id="CP058579">
    <property type="protein sequence ID" value="QLG61889.1"/>
    <property type="molecule type" value="Genomic_DNA"/>
</dbReference>
<protein>
    <submittedName>
        <fullName evidence="2">Uncharacterized protein</fullName>
    </submittedName>
</protein>
<dbReference type="PROSITE" id="PS51257">
    <property type="entry name" value="PROKAR_LIPOPROTEIN"/>
    <property type="match status" value="1"/>
</dbReference>
<keyword evidence="3" id="KW-1185">Reference proteome</keyword>
<feature type="region of interest" description="Disordered" evidence="1">
    <location>
        <begin position="14"/>
        <end position="94"/>
    </location>
</feature>
<organism evidence="2 3">
    <name type="scientific">Halorarum salinum</name>
    <dbReference type="NCBI Taxonomy" id="2743089"/>
    <lineage>
        <taxon>Archaea</taxon>
        <taxon>Methanobacteriati</taxon>
        <taxon>Methanobacteriota</taxon>
        <taxon>Stenosarchaea group</taxon>
        <taxon>Halobacteria</taxon>
        <taxon>Halobacteriales</taxon>
        <taxon>Haloferacaceae</taxon>
        <taxon>Halorarum</taxon>
    </lineage>
</organism>
<accession>A0A7D5LBA0</accession>
<evidence type="ECO:0000313" key="2">
    <source>
        <dbReference type="EMBL" id="QLG61889.1"/>
    </source>
</evidence>